<name>A0ABT4DUT4_9BACL</name>
<proteinExistence type="predicted"/>
<protein>
    <submittedName>
        <fullName evidence="3">Ferrous iron transport protein A</fullName>
    </submittedName>
</protein>
<accession>A0ABT4DUT4</accession>
<sequence length="87" mass="9306">MSTQPSTAADINTTLSALTPGQQACICDLTRVHASIFRRLLDLGVEEGTCVHMKRASLFGGPLTLEANGQLFGIRRSVARLIGVTHL</sequence>
<dbReference type="Pfam" id="PF04023">
    <property type="entry name" value="FeoA"/>
    <property type="match status" value="1"/>
</dbReference>
<keyword evidence="1" id="KW-0408">Iron</keyword>
<dbReference type="Gene3D" id="2.30.30.90">
    <property type="match status" value="1"/>
</dbReference>
<dbReference type="InterPro" id="IPR007167">
    <property type="entry name" value="Fe-transptr_FeoA-like"/>
</dbReference>
<dbReference type="RefSeq" id="WP_087433374.1">
    <property type="nucleotide sequence ID" value="NZ_JAMDLV010000049.1"/>
</dbReference>
<dbReference type="InterPro" id="IPR008988">
    <property type="entry name" value="Transcriptional_repressor_C"/>
</dbReference>
<gene>
    <name evidence="3" type="ORF">M5X09_09250</name>
</gene>
<dbReference type="Proteomes" id="UP001207626">
    <property type="component" value="Unassembled WGS sequence"/>
</dbReference>
<evidence type="ECO:0000259" key="2">
    <source>
        <dbReference type="SMART" id="SM00899"/>
    </source>
</evidence>
<dbReference type="InterPro" id="IPR052713">
    <property type="entry name" value="FeoA"/>
</dbReference>
<dbReference type="InterPro" id="IPR038157">
    <property type="entry name" value="FeoA_core_dom"/>
</dbReference>
<keyword evidence="4" id="KW-1185">Reference proteome</keyword>
<dbReference type="PANTHER" id="PTHR42954:SF1">
    <property type="entry name" value="FERROUS IRON TRANSPORTER FEOA DOMAIN-CONTAINING PROTEIN"/>
    <property type="match status" value="1"/>
</dbReference>
<reference evidence="3 4" key="1">
    <citation type="submission" date="2022-05" db="EMBL/GenBank/DDBJ databases">
        <title>Genome Sequencing of Bee-Associated Microbes.</title>
        <authorList>
            <person name="Dunlap C."/>
        </authorList>
    </citation>
    <scope>NUCLEOTIDE SEQUENCE [LARGE SCALE GENOMIC DNA]</scope>
    <source>
        <strain evidence="3 4">NRRL NRS-1438</strain>
    </source>
</reference>
<organism evidence="3 4">
    <name type="scientific">Paenibacillus apiarius</name>
    <dbReference type="NCBI Taxonomy" id="46240"/>
    <lineage>
        <taxon>Bacteria</taxon>
        <taxon>Bacillati</taxon>
        <taxon>Bacillota</taxon>
        <taxon>Bacilli</taxon>
        <taxon>Bacillales</taxon>
        <taxon>Paenibacillaceae</taxon>
        <taxon>Paenibacillus</taxon>
    </lineage>
</organism>
<dbReference type="SMART" id="SM00899">
    <property type="entry name" value="FeoA"/>
    <property type="match status" value="1"/>
</dbReference>
<dbReference type="SUPFAM" id="SSF50037">
    <property type="entry name" value="C-terminal domain of transcriptional repressors"/>
    <property type="match status" value="1"/>
</dbReference>
<dbReference type="EMBL" id="JAMDLW010000010">
    <property type="protein sequence ID" value="MCY9519868.1"/>
    <property type="molecule type" value="Genomic_DNA"/>
</dbReference>
<dbReference type="PANTHER" id="PTHR42954">
    <property type="entry name" value="FE(2+) TRANSPORT PROTEIN A"/>
    <property type="match status" value="1"/>
</dbReference>
<comment type="caution">
    <text evidence="3">The sequence shown here is derived from an EMBL/GenBank/DDBJ whole genome shotgun (WGS) entry which is preliminary data.</text>
</comment>
<evidence type="ECO:0000256" key="1">
    <source>
        <dbReference type="ARBA" id="ARBA00023004"/>
    </source>
</evidence>
<feature type="domain" description="Ferrous iron transporter FeoA-like" evidence="2">
    <location>
        <begin position="13"/>
        <end position="86"/>
    </location>
</feature>
<evidence type="ECO:0000313" key="4">
    <source>
        <dbReference type="Proteomes" id="UP001207626"/>
    </source>
</evidence>
<evidence type="ECO:0000313" key="3">
    <source>
        <dbReference type="EMBL" id="MCY9519868.1"/>
    </source>
</evidence>